<reference evidence="1 2" key="1">
    <citation type="journal article" date="2008" name="J. Bacteriol.">
        <title>The genome sequence of the tomato-pathogenic actinomycete Clavibacter michiganensis subsp. michiganensis NCPPB382 reveals a large island involved in pathogenicity.</title>
        <authorList>
            <person name="Gartemann K.H."/>
            <person name="Abt B."/>
            <person name="Bekel T."/>
            <person name="Burger A."/>
            <person name="Engemann J."/>
            <person name="Flugel M."/>
            <person name="Gaigalat L."/>
            <person name="Goesmann A."/>
            <person name="Grafen I."/>
            <person name="Kalinowski J."/>
            <person name="Kaup O."/>
            <person name="Kirchner O."/>
            <person name="Krause L."/>
            <person name="Linke B."/>
            <person name="McHardy A."/>
            <person name="Meyer F."/>
            <person name="Pohle S."/>
            <person name="Ruckert C."/>
            <person name="Schneiker S."/>
            <person name="Zellermann E.M."/>
            <person name="Puhler A."/>
            <person name="Eichenlaub R."/>
            <person name="Kaiser O."/>
            <person name="Bartels D."/>
        </authorList>
    </citation>
    <scope>NUCLEOTIDE SEQUENCE [LARGE SCALE GENOMIC DNA]</scope>
    <source>
        <strain evidence="1 2">NCPPB 382</strain>
    </source>
</reference>
<sequence length="254" mass="27611">MTRPGARTMTRPADPVSAAAPDLPGRAVIRQVWSDLAFVHWRVDPALVAPLLPPGTRPDVHDGSSWVGLIPFVLSRSAFPPLPVVPWAGTFAELNVRLYSVGDDGRRGVVFRSLEAAKLLPVIGARVGLGLPYMWASMTHEERDGVVTYTSRRHTGTRPSSRIAVRPLGEEVEGDPLADFLTARWGMHVARRGVTRYWPNTHDAWTLERAELVGIDDELVAAAGLPGIVDRAPDSVLFSRGVHTEFAGPLRPGA</sequence>
<dbReference type="InterPro" id="IPR023375">
    <property type="entry name" value="ADC_dom_sf"/>
</dbReference>
<gene>
    <name evidence="1" type="primary">wcoQ</name>
    <name evidence="1" type="ordered locus">CMM_0836</name>
</gene>
<name>A5CP75_CLAM3</name>
<evidence type="ECO:0008006" key="3">
    <source>
        <dbReference type="Google" id="ProtNLM"/>
    </source>
</evidence>
<organism evidence="1 2">
    <name type="scientific">Clavibacter michiganensis subsp. michiganensis (strain NCPPB 382)</name>
    <dbReference type="NCBI Taxonomy" id="443906"/>
    <lineage>
        <taxon>Bacteria</taxon>
        <taxon>Bacillati</taxon>
        <taxon>Actinomycetota</taxon>
        <taxon>Actinomycetes</taxon>
        <taxon>Micrococcales</taxon>
        <taxon>Microbacteriaceae</taxon>
        <taxon>Clavibacter</taxon>
    </lineage>
</organism>
<dbReference type="Gene3D" id="2.40.400.10">
    <property type="entry name" value="Acetoacetate decarboxylase-like"/>
    <property type="match status" value="1"/>
</dbReference>
<dbReference type="eggNOG" id="COG3361">
    <property type="taxonomic scope" value="Bacteria"/>
</dbReference>
<dbReference type="KEGG" id="cmi:CMM_0836"/>
<keyword evidence="2" id="KW-1185">Reference proteome</keyword>
<dbReference type="PANTHER" id="PTHR39186">
    <property type="entry name" value="DUF2071 FAMILY PROTEIN"/>
    <property type="match status" value="1"/>
</dbReference>
<protein>
    <recommendedName>
        <fullName evidence="3">DUF2071 domain-containing protein</fullName>
    </recommendedName>
</protein>
<dbReference type="EMBL" id="AM711867">
    <property type="protein sequence ID" value="CAN00870.1"/>
    <property type="molecule type" value="Genomic_DNA"/>
</dbReference>
<evidence type="ECO:0000313" key="2">
    <source>
        <dbReference type="Proteomes" id="UP000001564"/>
    </source>
</evidence>
<dbReference type="Pfam" id="PF09844">
    <property type="entry name" value="DUF2071"/>
    <property type="match status" value="1"/>
</dbReference>
<dbReference type="SUPFAM" id="SSF160104">
    <property type="entry name" value="Acetoacetate decarboxylase-like"/>
    <property type="match status" value="1"/>
</dbReference>
<dbReference type="AlphaFoldDB" id="A5CP75"/>
<proteinExistence type="predicted"/>
<accession>A5CP75</accession>
<evidence type="ECO:0000313" key="1">
    <source>
        <dbReference type="EMBL" id="CAN00870.1"/>
    </source>
</evidence>
<dbReference type="HOGENOM" id="CLU_081757_1_0_11"/>
<dbReference type="InterPro" id="IPR018644">
    <property type="entry name" value="DUF2071"/>
</dbReference>
<dbReference type="PANTHER" id="PTHR39186:SF1">
    <property type="entry name" value="DUF2071 DOMAIN-CONTAINING PROTEIN"/>
    <property type="match status" value="1"/>
</dbReference>
<dbReference type="Proteomes" id="UP000001564">
    <property type="component" value="Chromosome"/>
</dbReference>